<proteinExistence type="predicted"/>
<gene>
    <name evidence="2" type="ORF">MAG551_02754</name>
</gene>
<dbReference type="AlphaFoldDB" id="A0A942A659"/>
<dbReference type="Pfam" id="PF04015">
    <property type="entry name" value="DUF362"/>
    <property type="match status" value="1"/>
</dbReference>
<reference evidence="2" key="1">
    <citation type="journal article" date="2021" name="ISME J.">
        <title>Fine-scale metabolic discontinuity in a stratified prokaryote microbiome of a Red Sea deep halocline.</title>
        <authorList>
            <person name="Michoud G."/>
            <person name="Ngugi D.K."/>
            <person name="Barozzi A."/>
            <person name="Merlino G."/>
            <person name="Calleja M.L."/>
            <person name="Delgado-Huertas A."/>
            <person name="Moran X.A.G."/>
            <person name="Daffonchio D."/>
        </authorList>
    </citation>
    <scope>NUCLEOTIDE SEQUENCE</scope>
    <source>
        <strain evidence="2">SuakinDeep_MAG55_1</strain>
    </source>
</reference>
<dbReference type="InterPro" id="IPR019546">
    <property type="entry name" value="TAT_signal_bac_arc"/>
</dbReference>
<dbReference type="InterPro" id="IPR007160">
    <property type="entry name" value="DUF362"/>
</dbReference>
<dbReference type="PROSITE" id="PS51318">
    <property type="entry name" value="TAT"/>
    <property type="match status" value="1"/>
</dbReference>
<evidence type="ECO:0000259" key="1">
    <source>
        <dbReference type="Pfam" id="PF04015"/>
    </source>
</evidence>
<evidence type="ECO:0000313" key="2">
    <source>
        <dbReference type="EMBL" id="MBS1259679.1"/>
    </source>
</evidence>
<dbReference type="Proteomes" id="UP000722750">
    <property type="component" value="Unassembled WGS sequence"/>
</dbReference>
<accession>A0A942A659</accession>
<evidence type="ECO:0000313" key="3">
    <source>
        <dbReference type="Proteomes" id="UP000722750"/>
    </source>
</evidence>
<feature type="domain" description="DUF362" evidence="1">
    <location>
        <begin position="100"/>
        <end position="295"/>
    </location>
</feature>
<dbReference type="InterPro" id="IPR006311">
    <property type="entry name" value="TAT_signal"/>
</dbReference>
<dbReference type="NCBIfam" id="TIGR01409">
    <property type="entry name" value="TAT_signal_seq"/>
    <property type="match status" value="1"/>
</dbReference>
<dbReference type="EMBL" id="JAANXD010000101">
    <property type="protein sequence ID" value="MBS1259679.1"/>
    <property type="molecule type" value="Genomic_DNA"/>
</dbReference>
<protein>
    <recommendedName>
        <fullName evidence="1">DUF362 domain-containing protein</fullName>
    </recommendedName>
</protein>
<name>A0A942A659_9BACT</name>
<comment type="caution">
    <text evidence="2">The sequence shown here is derived from an EMBL/GenBank/DDBJ whole genome shotgun (WGS) entry which is preliminary data.</text>
</comment>
<sequence>MSIKKSRRDFLKEVATIGTGLCASSLLLSNNNILRTLNAGEDISLKSRVILAKDKRFVNVNGIADSILIGLAIDSALMKITSSEKPLDAWRSLFNEDDIVGIKLNCLAGKRFSPHTEIVDAVINGIKSAGVKDNNIIIFERFNRELEDAGFSIRERGSGFRCFGTDALPSGGYDSQPQIIGSVGSCFSQIASSFCTAIVNIPVLKDHDLAGVSIGMKNFYGIIHNPNKYHDGNCNPYVADLNSHPYIKDKLRLVVCDALKAQYHGGPAFKPQWAWDFRGMLISTDPVALDRIGADIIEKKRREVNMPSLKDAGREPKYIKTAANLGLGFDDPSLIDVTSI</sequence>
<organism evidence="2 3">
    <name type="scientific">Candidatus Scalindua arabica</name>
    <dbReference type="NCBI Taxonomy" id="1127984"/>
    <lineage>
        <taxon>Bacteria</taxon>
        <taxon>Pseudomonadati</taxon>
        <taxon>Planctomycetota</taxon>
        <taxon>Candidatus Brocadiia</taxon>
        <taxon>Candidatus Brocadiales</taxon>
        <taxon>Candidatus Scalinduaceae</taxon>
        <taxon>Candidatus Scalindua</taxon>
    </lineage>
</organism>